<evidence type="ECO:0000256" key="2">
    <source>
        <dbReference type="ARBA" id="ARBA00004429"/>
    </source>
</evidence>
<organism evidence="11 12">
    <name type="scientific">Azoarcus taiwanensis</name>
    <dbReference type="NCBI Taxonomy" id="666964"/>
    <lineage>
        <taxon>Bacteria</taxon>
        <taxon>Pseudomonadati</taxon>
        <taxon>Pseudomonadota</taxon>
        <taxon>Betaproteobacteria</taxon>
        <taxon>Rhodocyclales</taxon>
        <taxon>Zoogloeaceae</taxon>
        <taxon>Azoarcus</taxon>
    </lineage>
</organism>
<dbReference type="SMART" id="SM00388">
    <property type="entry name" value="HisKA"/>
    <property type="match status" value="1"/>
</dbReference>
<dbReference type="PANTHER" id="PTHR42878">
    <property type="entry name" value="TWO-COMPONENT HISTIDINE KINASE"/>
    <property type="match status" value="1"/>
</dbReference>
<dbReference type="EMBL" id="WTVM01000055">
    <property type="protein sequence ID" value="NMG03420.1"/>
    <property type="molecule type" value="Genomic_DNA"/>
</dbReference>
<evidence type="ECO:0000256" key="5">
    <source>
        <dbReference type="ARBA" id="ARBA00022679"/>
    </source>
</evidence>
<dbReference type="InterPro" id="IPR003594">
    <property type="entry name" value="HATPase_dom"/>
</dbReference>
<proteinExistence type="predicted"/>
<sequence>MRFRPHASGKPSNKATSRAPDTSFFDAIREVVITLDESDRIRYLNQAWQTLTGRPVSESLGKPLARFIHPDDRSALVAKILELKSGAIREFSMEVRITSNGNETRWAEVNLQPAPGVAGIGFVGTLDDVTPRKIAELSLRNINRDLESRVRMRTAELEASNRELEAFSYSISHDLRAPLRSIDGFARILEEELDAQLTETSRTHLHRIRNAADRMAQLSDAMIAMASLSRQSIRRENVDLSELVTQLLEELKEEDPNRRTEIEVTAELVATADRSLMRVALENLLRNAWKFTAQQEVTRITFHAERQDEQRVFIISDNGVGFDMAHAGRLFEPFFRLHDPAVYQGTGIGLANVERIIRRHGGHIWARSSPGQGATFFFTLG</sequence>
<dbReference type="Gene3D" id="3.30.565.10">
    <property type="entry name" value="Histidine kinase-like ATPase, C-terminal domain"/>
    <property type="match status" value="1"/>
</dbReference>
<comment type="subcellular location">
    <subcellularLocation>
        <location evidence="2">Cell inner membrane</location>
        <topology evidence="2">Multi-pass membrane protein</topology>
    </subcellularLocation>
</comment>
<dbReference type="InterPro" id="IPR005467">
    <property type="entry name" value="His_kinase_dom"/>
</dbReference>
<feature type="domain" description="PAC" evidence="10">
    <location>
        <begin position="91"/>
        <end position="141"/>
    </location>
</feature>
<evidence type="ECO:0000259" key="10">
    <source>
        <dbReference type="PROSITE" id="PS50113"/>
    </source>
</evidence>
<dbReference type="SUPFAM" id="SSF47384">
    <property type="entry name" value="Homodimeric domain of signal transducing histidine kinase"/>
    <property type="match status" value="1"/>
</dbReference>
<dbReference type="CDD" id="cd00082">
    <property type="entry name" value="HisKA"/>
    <property type="match status" value="1"/>
</dbReference>
<feature type="domain" description="Histidine kinase" evidence="8">
    <location>
        <begin position="170"/>
        <end position="381"/>
    </location>
</feature>
<keyword evidence="6" id="KW-0418">Kinase</keyword>
<evidence type="ECO:0000256" key="3">
    <source>
        <dbReference type="ARBA" id="ARBA00012438"/>
    </source>
</evidence>
<evidence type="ECO:0000256" key="7">
    <source>
        <dbReference type="ARBA" id="ARBA00023136"/>
    </source>
</evidence>
<dbReference type="GO" id="GO:0000156">
    <property type="term" value="F:phosphorelay response regulator activity"/>
    <property type="evidence" value="ECO:0007669"/>
    <property type="project" value="TreeGrafter"/>
</dbReference>
<gene>
    <name evidence="11" type="ORF">GPA21_10615</name>
</gene>
<comment type="catalytic activity">
    <reaction evidence="1">
        <text>ATP + protein L-histidine = ADP + protein N-phospho-L-histidine.</text>
        <dbReference type="EC" id="2.7.13.3"/>
    </reaction>
</comment>
<dbReference type="GO" id="GO:0000155">
    <property type="term" value="F:phosphorelay sensor kinase activity"/>
    <property type="evidence" value="ECO:0007669"/>
    <property type="project" value="InterPro"/>
</dbReference>
<evidence type="ECO:0000313" key="12">
    <source>
        <dbReference type="Proteomes" id="UP000599523"/>
    </source>
</evidence>
<dbReference type="InterPro" id="IPR036890">
    <property type="entry name" value="HATPase_C_sf"/>
</dbReference>
<dbReference type="GO" id="GO:0007234">
    <property type="term" value="P:osmosensory signaling via phosphorelay pathway"/>
    <property type="evidence" value="ECO:0007669"/>
    <property type="project" value="TreeGrafter"/>
</dbReference>
<dbReference type="Gene3D" id="3.30.450.20">
    <property type="entry name" value="PAS domain"/>
    <property type="match status" value="1"/>
</dbReference>
<evidence type="ECO:0000259" key="8">
    <source>
        <dbReference type="PROSITE" id="PS50109"/>
    </source>
</evidence>
<reference evidence="11" key="1">
    <citation type="submission" date="2019-12" db="EMBL/GenBank/DDBJ databases">
        <title>Comparative genomics gives insights into the taxonomy of the Azoarcus-Aromatoleum group and reveals separate origins of nif in the plant-associated Azoarcus and non-plant-associated Aromatoleum sub-groups.</title>
        <authorList>
            <person name="Lafos M."/>
            <person name="Maluk M."/>
            <person name="Batista M."/>
            <person name="Junghare M."/>
            <person name="Carmona M."/>
            <person name="Faoro H."/>
            <person name="Cruz L.M."/>
            <person name="Battistoni F."/>
            <person name="De Souza E."/>
            <person name="Pedrosa F."/>
            <person name="Chen W.-M."/>
            <person name="Poole P.S."/>
            <person name="Dixon R.A."/>
            <person name="James E.K."/>
        </authorList>
    </citation>
    <scope>NUCLEOTIDE SEQUENCE</scope>
    <source>
        <strain evidence="11">NSC3</strain>
    </source>
</reference>
<evidence type="ECO:0000256" key="1">
    <source>
        <dbReference type="ARBA" id="ARBA00000085"/>
    </source>
</evidence>
<dbReference type="SMART" id="SM00091">
    <property type="entry name" value="PAS"/>
    <property type="match status" value="1"/>
</dbReference>
<dbReference type="PROSITE" id="PS50109">
    <property type="entry name" value="HIS_KIN"/>
    <property type="match status" value="1"/>
</dbReference>
<keyword evidence="7" id="KW-0472">Membrane</keyword>
<dbReference type="AlphaFoldDB" id="A0A972FET6"/>
<feature type="domain" description="PAS" evidence="9">
    <location>
        <begin position="17"/>
        <end position="87"/>
    </location>
</feature>
<name>A0A972FET6_9RHOO</name>
<dbReference type="Proteomes" id="UP000599523">
    <property type="component" value="Unassembled WGS sequence"/>
</dbReference>
<dbReference type="FunFam" id="3.30.565.10:FF:000006">
    <property type="entry name" value="Sensor histidine kinase WalK"/>
    <property type="match status" value="1"/>
</dbReference>
<keyword evidence="12" id="KW-1185">Reference proteome</keyword>
<dbReference type="FunFam" id="1.10.287.130:FF:000070">
    <property type="entry name" value="Histidine kinase sensor protein"/>
    <property type="match status" value="1"/>
</dbReference>
<dbReference type="SUPFAM" id="SSF55874">
    <property type="entry name" value="ATPase domain of HSP90 chaperone/DNA topoisomerase II/histidine kinase"/>
    <property type="match status" value="1"/>
</dbReference>
<dbReference type="SUPFAM" id="SSF55785">
    <property type="entry name" value="PYP-like sensor domain (PAS domain)"/>
    <property type="match status" value="1"/>
</dbReference>
<evidence type="ECO:0000256" key="4">
    <source>
        <dbReference type="ARBA" id="ARBA00022553"/>
    </source>
</evidence>
<dbReference type="Pfam" id="PF00512">
    <property type="entry name" value="HisKA"/>
    <property type="match status" value="1"/>
</dbReference>
<protein>
    <recommendedName>
        <fullName evidence="3">histidine kinase</fullName>
        <ecNumber evidence="3">2.7.13.3</ecNumber>
    </recommendedName>
</protein>
<dbReference type="GO" id="GO:0005886">
    <property type="term" value="C:plasma membrane"/>
    <property type="evidence" value="ECO:0007669"/>
    <property type="project" value="UniProtKB-SubCell"/>
</dbReference>
<evidence type="ECO:0000259" key="9">
    <source>
        <dbReference type="PROSITE" id="PS50112"/>
    </source>
</evidence>
<evidence type="ECO:0000313" key="11">
    <source>
        <dbReference type="EMBL" id="NMG03420.1"/>
    </source>
</evidence>
<dbReference type="GO" id="GO:0006355">
    <property type="term" value="P:regulation of DNA-templated transcription"/>
    <property type="evidence" value="ECO:0007669"/>
    <property type="project" value="InterPro"/>
</dbReference>
<dbReference type="NCBIfam" id="TIGR00229">
    <property type="entry name" value="sensory_box"/>
    <property type="match status" value="1"/>
</dbReference>
<dbReference type="CDD" id="cd00130">
    <property type="entry name" value="PAS"/>
    <property type="match status" value="1"/>
</dbReference>
<keyword evidence="5" id="KW-0808">Transferase</keyword>
<dbReference type="PANTHER" id="PTHR42878:SF15">
    <property type="entry name" value="BACTERIOPHYTOCHROME"/>
    <property type="match status" value="1"/>
</dbReference>
<comment type="caution">
    <text evidence="11">The sequence shown here is derived from an EMBL/GenBank/DDBJ whole genome shotgun (WGS) entry which is preliminary data.</text>
</comment>
<dbReference type="InterPro" id="IPR003661">
    <property type="entry name" value="HisK_dim/P_dom"/>
</dbReference>
<dbReference type="InterPro" id="IPR035965">
    <property type="entry name" value="PAS-like_dom_sf"/>
</dbReference>
<dbReference type="PROSITE" id="PS50112">
    <property type="entry name" value="PAS"/>
    <property type="match status" value="1"/>
</dbReference>
<keyword evidence="4" id="KW-0597">Phosphoprotein</keyword>
<dbReference type="SMART" id="SM00387">
    <property type="entry name" value="HATPase_c"/>
    <property type="match status" value="1"/>
</dbReference>
<dbReference type="InterPro" id="IPR000700">
    <property type="entry name" value="PAS-assoc_C"/>
</dbReference>
<dbReference type="InterPro" id="IPR050351">
    <property type="entry name" value="BphY/WalK/GraS-like"/>
</dbReference>
<dbReference type="InterPro" id="IPR004358">
    <property type="entry name" value="Sig_transdc_His_kin-like_C"/>
</dbReference>
<dbReference type="EC" id="2.7.13.3" evidence="3"/>
<dbReference type="PRINTS" id="PR00344">
    <property type="entry name" value="BCTRLSENSOR"/>
</dbReference>
<dbReference type="InterPro" id="IPR000014">
    <property type="entry name" value="PAS"/>
</dbReference>
<dbReference type="Pfam" id="PF00989">
    <property type="entry name" value="PAS"/>
    <property type="match status" value="1"/>
</dbReference>
<dbReference type="InterPro" id="IPR013767">
    <property type="entry name" value="PAS_fold"/>
</dbReference>
<dbReference type="InterPro" id="IPR036097">
    <property type="entry name" value="HisK_dim/P_sf"/>
</dbReference>
<dbReference type="GO" id="GO:0030295">
    <property type="term" value="F:protein kinase activator activity"/>
    <property type="evidence" value="ECO:0007669"/>
    <property type="project" value="TreeGrafter"/>
</dbReference>
<dbReference type="Gene3D" id="1.10.287.130">
    <property type="match status" value="1"/>
</dbReference>
<dbReference type="PROSITE" id="PS50113">
    <property type="entry name" value="PAC"/>
    <property type="match status" value="1"/>
</dbReference>
<dbReference type="Pfam" id="PF02518">
    <property type="entry name" value="HATPase_c"/>
    <property type="match status" value="1"/>
</dbReference>
<evidence type="ECO:0000256" key="6">
    <source>
        <dbReference type="ARBA" id="ARBA00022777"/>
    </source>
</evidence>
<accession>A0A972FET6</accession>